<evidence type="ECO:0000313" key="17">
    <source>
        <dbReference type="EMBL" id="ASE38815.1"/>
    </source>
</evidence>
<dbReference type="InterPro" id="IPR006176">
    <property type="entry name" value="3-OHacyl-CoA_DH_NAD-bd"/>
</dbReference>
<dbReference type="Pfam" id="PF00725">
    <property type="entry name" value="3HCDH"/>
    <property type="match status" value="1"/>
</dbReference>
<dbReference type="EMBL" id="CP022048">
    <property type="protein sequence ID" value="ASE38815.1"/>
    <property type="molecule type" value="Genomic_DNA"/>
</dbReference>
<dbReference type="Pfam" id="PF02737">
    <property type="entry name" value="3HCDH_N"/>
    <property type="match status" value="1"/>
</dbReference>
<name>A0A1Z3U6C8_BREVE</name>
<dbReference type="GO" id="GO:0004300">
    <property type="term" value="F:enoyl-CoA hydratase activity"/>
    <property type="evidence" value="ECO:0007669"/>
    <property type="project" value="UniProtKB-ARBA"/>
</dbReference>
<evidence type="ECO:0000256" key="11">
    <source>
        <dbReference type="ARBA" id="ARBA00023239"/>
    </source>
</evidence>
<evidence type="ECO:0000256" key="12">
    <source>
        <dbReference type="ARBA" id="ARBA00023268"/>
    </source>
</evidence>
<organism evidence="17 18">
    <name type="scientific">Brevundimonas vesicularis</name>
    <name type="common">Pseudomonas vesicularis</name>
    <dbReference type="NCBI Taxonomy" id="41276"/>
    <lineage>
        <taxon>Bacteria</taxon>
        <taxon>Pseudomonadati</taxon>
        <taxon>Pseudomonadota</taxon>
        <taxon>Alphaproteobacteria</taxon>
        <taxon>Caulobacterales</taxon>
        <taxon>Caulobacteraceae</taxon>
        <taxon>Brevundimonas</taxon>
    </lineage>
</organism>
<evidence type="ECO:0000256" key="6">
    <source>
        <dbReference type="ARBA" id="ARBA00023002"/>
    </source>
</evidence>
<sequence>MSSPINAVVSLDRRQDVAVIVIDSPPVNALSQPVREGVVLALEQALGDPNVRAVVLHCAGRTFCAGADISEFGGELAAPDLNQVLAMMEAASVPIVAALHGTALGGGLELALACHYRIARRGAKVGLPEVNLGLLPGAGGTQRTPRLVGVATAIELIAGGAPVDADRAVEMGLIDRVVEDGDLLEAAIDYARTLVREGAPLRRARDLPVDLSPQEAEAAAQDYRARNPKLFNGFKAPGHILLAIKASADRPFDDGLERERELFNALMASDESAAQRHIFFAERAVSKIPGLAADVRPLDVQKAAVIGAGTMGTGITIALLSAGIAVTLVDRSAEALDKAVARIDRTYKDLVKKGRLTDQKAQTCLDALTPSSDLKAVGQADLIIEAVFERLDLKQAIFKEIDAIARPGAVLASNTSFLDLDAIASVVSRPQDVVGLHFFAPANIMRLLEVVRGAKTSDTVLVTAMALGRRLKKVAVLSGGCDGFIANRVMARRGEAADRLILEGAWPWDVDRVLEVYGFPMGSFAMMDLVGLDVIGWDREGSAGRTVQEILCEAGHWGQKRGAGYYQYGPQGQVEPSKAAVEAIETIRARVSAPQRHRSDAELLNELLDPVVNESARLLDEGIALRASDIDMALVAGYGWPVYHGGPMFWGDTVGLQGVVDRLNASEIGPVTGEPTRRAARGPDEPAVAHGLMLRCRDRMAIRIDLHDGLTQQKVDPFFRPEGVRPDQKTIERLVARQIVLRQRRPLIGRVGLGAHDRDGPVIAALSQGYGDGRAGMAAAHDQNVIMVHGLQRLCWASSKTARVPVTKSRAGSTRWRRARFRNSGSPIRRRDSRVSPTRAMASRLIRSALITRPWATYVVPGRR</sequence>
<evidence type="ECO:0000256" key="5">
    <source>
        <dbReference type="ARBA" id="ARBA00022963"/>
    </source>
</evidence>
<keyword evidence="7" id="KW-0520">NAD</keyword>
<evidence type="ECO:0000256" key="3">
    <source>
        <dbReference type="ARBA" id="ARBA00008750"/>
    </source>
</evidence>
<keyword evidence="11" id="KW-0456">Lyase</keyword>
<dbReference type="InterPro" id="IPR006108">
    <property type="entry name" value="3HC_DH_C"/>
</dbReference>
<evidence type="ECO:0000259" key="15">
    <source>
        <dbReference type="Pfam" id="PF00725"/>
    </source>
</evidence>
<comment type="subcellular location">
    <subcellularLocation>
        <location evidence="1">Peroxisome</location>
    </subcellularLocation>
</comment>
<dbReference type="InterPro" id="IPR029045">
    <property type="entry name" value="ClpP/crotonase-like_dom_sf"/>
</dbReference>
<protein>
    <submittedName>
        <fullName evidence="17">3-hydroxyacyl-CoA dehydrogenase</fullName>
    </submittedName>
</protein>
<comment type="catalytic activity">
    <reaction evidence="13">
        <text>a (3S)-3-hydroxyacyl-CoA + NAD(+) = a 3-oxoacyl-CoA + NADH + H(+)</text>
        <dbReference type="Rhea" id="RHEA:22432"/>
        <dbReference type="ChEBI" id="CHEBI:15378"/>
        <dbReference type="ChEBI" id="CHEBI:57318"/>
        <dbReference type="ChEBI" id="CHEBI:57540"/>
        <dbReference type="ChEBI" id="CHEBI:57945"/>
        <dbReference type="ChEBI" id="CHEBI:90726"/>
        <dbReference type="EC" id="1.1.1.35"/>
    </reaction>
</comment>
<gene>
    <name evidence="17" type="ORF">CEP68_04500</name>
</gene>
<accession>A0A1Z3U6C8</accession>
<dbReference type="GO" id="GO:0070403">
    <property type="term" value="F:NAD+ binding"/>
    <property type="evidence" value="ECO:0007669"/>
    <property type="project" value="InterPro"/>
</dbReference>
<comment type="pathway">
    <text evidence="2">Lipid metabolism; fatty acid beta-oxidation.</text>
</comment>
<evidence type="ECO:0000256" key="4">
    <source>
        <dbReference type="ARBA" id="ARBA00022832"/>
    </source>
</evidence>
<keyword evidence="10" id="KW-0413">Isomerase</keyword>
<dbReference type="Gene3D" id="1.10.1040.50">
    <property type="match status" value="1"/>
</dbReference>
<dbReference type="SUPFAM" id="SSF48179">
    <property type="entry name" value="6-phosphogluconate dehydrogenase C-terminal domain-like"/>
    <property type="match status" value="2"/>
</dbReference>
<evidence type="ECO:0000256" key="9">
    <source>
        <dbReference type="ARBA" id="ARBA00023140"/>
    </source>
</evidence>
<evidence type="ECO:0000256" key="13">
    <source>
        <dbReference type="ARBA" id="ARBA00049556"/>
    </source>
</evidence>
<evidence type="ECO:0000256" key="2">
    <source>
        <dbReference type="ARBA" id="ARBA00005005"/>
    </source>
</evidence>
<evidence type="ECO:0000256" key="1">
    <source>
        <dbReference type="ARBA" id="ARBA00004275"/>
    </source>
</evidence>
<dbReference type="AlphaFoldDB" id="A0A1Z3U6C8"/>
<dbReference type="Proteomes" id="UP000197050">
    <property type="component" value="Chromosome"/>
</dbReference>
<dbReference type="SUPFAM" id="SSF52096">
    <property type="entry name" value="ClpP/crotonase"/>
    <property type="match status" value="1"/>
</dbReference>
<comment type="similarity">
    <text evidence="3">In the N-terminal section; belongs to the enoyl-CoA hydratase/isomerase family.</text>
</comment>
<dbReference type="InterPro" id="IPR008927">
    <property type="entry name" value="6-PGluconate_DH-like_C_sf"/>
</dbReference>
<dbReference type="PANTHER" id="PTHR23309:SF51">
    <property type="entry name" value="3-HYDROXYACYL-COA DEHYDROGENASE-RELATED"/>
    <property type="match status" value="1"/>
</dbReference>
<dbReference type="PANTHER" id="PTHR23309">
    <property type="entry name" value="3-HYDROXYACYL-COA DEHYROGENASE"/>
    <property type="match status" value="1"/>
</dbReference>
<evidence type="ECO:0000256" key="8">
    <source>
        <dbReference type="ARBA" id="ARBA00023098"/>
    </source>
</evidence>
<feature type="domain" description="3-hydroxyacyl-CoA dehydrogenase C-terminal" evidence="15">
    <location>
        <begin position="483"/>
        <end position="568"/>
    </location>
</feature>
<dbReference type="GO" id="GO:0016853">
    <property type="term" value="F:isomerase activity"/>
    <property type="evidence" value="ECO:0007669"/>
    <property type="project" value="UniProtKB-KW"/>
</dbReference>
<dbReference type="GO" id="GO:0003857">
    <property type="term" value="F:(3S)-3-hydroxyacyl-CoA dehydrogenase (NAD+) activity"/>
    <property type="evidence" value="ECO:0007669"/>
    <property type="project" value="UniProtKB-EC"/>
</dbReference>
<dbReference type="CDD" id="cd06558">
    <property type="entry name" value="crotonase-like"/>
    <property type="match status" value="1"/>
</dbReference>
<dbReference type="SUPFAM" id="SSF51735">
    <property type="entry name" value="NAD(P)-binding Rossmann-fold domains"/>
    <property type="match status" value="1"/>
</dbReference>
<feature type="domain" description="3-hydroxyacyl-CoA dehydrogenase NAD binding" evidence="16">
    <location>
        <begin position="302"/>
        <end position="477"/>
    </location>
</feature>
<dbReference type="InterPro" id="IPR018376">
    <property type="entry name" value="Enoyl-CoA_hyd/isom_CS"/>
</dbReference>
<reference evidence="18" key="1">
    <citation type="submission" date="2017-06" db="EMBL/GenBank/DDBJ databases">
        <title>FDA dAtabase for Regulatory Grade micrObial Sequences (FDA-ARGOS): Supporting development and validation of Infectious Disease Dx tests.</title>
        <authorList>
            <person name="Minogue T."/>
            <person name="Wolcott M."/>
            <person name="Wasieloski L."/>
            <person name="Aguilar W."/>
            <person name="Moore D."/>
            <person name="Tallon L."/>
            <person name="Sadzewicz L."/>
            <person name="Sengamalay N."/>
            <person name="Ott S."/>
            <person name="Godinez A."/>
            <person name="Nagaraj S."/>
            <person name="Nadendla S."/>
            <person name="Geyer C."/>
            <person name="Sichtig H."/>
        </authorList>
    </citation>
    <scope>NUCLEOTIDE SEQUENCE [LARGE SCALE GENOMIC DNA]</scope>
    <source>
        <strain evidence="18">FDAARGOS_289</strain>
    </source>
</reference>
<dbReference type="InterPro" id="IPR036291">
    <property type="entry name" value="NAD(P)-bd_dom_sf"/>
</dbReference>
<keyword evidence="12" id="KW-0511">Multifunctional enzyme</keyword>
<dbReference type="GO" id="GO:0006635">
    <property type="term" value="P:fatty acid beta-oxidation"/>
    <property type="evidence" value="ECO:0007669"/>
    <property type="project" value="UniProtKB-UniPathway"/>
</dbReference>
<dbReference type="UniPathway" id="UPA00659"/>
<dbReference type="PROSITE" id="PS00166">
    <property type="entry name" value="ENOYL_COA_HYDRATASE"/>
    <property type="match status" value="1"/>
</dbReference>
<keyword evidence="4" id="KW-0276">Fatty acid metabolism</keyword>
<keyword evidence="8" id="KW-0443">Lipid metabolism</keyword>
<evidence type="ECO:0000313" key="18">
    <source>
        <dbReference type="Proteomes" id="UP000197050"/>
    </source>
</evidence>
<comment type="similarity">
    <text evidence="14">Belongs to the enoyl-CoA hydratase/isomerase family.</text>
</comment>
<dbReference type="KEGG" id="bvc:CEP68_04500"/>
<evidence type="ECO:0000256" key="7">
    <source>
        <dbReference type="ARBA" id="ARBA00023027"/>
    </source>
</evidence>
<evidence type="ECO:0000259" key="16">
    <source>
        <dbReference type="Pfam" id="PF02737"/>
    </source>
</evidence>
<keyword evidence="5" id="KW-0442">Lipid degradation</keyword>
<dbReference type="FunFam" id="3.40.50.720:FF:000009">
    <property type="entry name" value="Fatty oxidation complex, alpha subunit"/>
    <property type="match status" value="1"/>
</dbReference>
<proteinExistence type="inferred from homology"/>
<dbReference type="Gene3D" id="3.40.50.720">
    <property type="entry name" value="NAD(P)-binding Rossmann-like Domain"/>
    <property type="match status" value="1"/>
</dbReference>
<evidence type="ECO:0000256" key="10">
    <source>
        <dbReference type="ARBA" id="ARBA00023235"/>
    </source>
</evidence>
<keyword evidence="9" id="KW-0576">Peroxisome</keyword>
<dbReference type="Pfam" id="PF00378">
    <property type="entry name" value="ECH_1"/>
    <property type="match status" value="1"/>
</dbReference>
<dbReference type="InterPro" id="IPR001753">
    <property type="entry name" value="Enoyl-CoA_hydra/iso"/>
</dbReference>
<dbReference type="Gene3D" id="3.90.226.10">
    <property type="entry name" value="2-enoyl-CoA Hydratase, Chain A, domain 1"/>
    <property type="match status" value="1"/>
</dbReference>
<evidence type="ECO:0000256" key="14">
    <source>
        <dbReference type="RuleBase" id="RU003707"/>
    </source>
</evidence>
<keyword evidence="6" id="KW-0560">Oxidoreductase</keyword>